<dbReference type="OrthoDB" id="1938220at2759"/>
<name>A0A9J5YZJ7_SOLCO</name>
<sequence>MAKDMGAKASTSNQGNTPKSKNKPSKKKRDAAKKRQNIQHDIEQQAEQQKEGEVCNKFIMVDEQLGMDITPLQTQYMKPPSTVPPDDRSENFQMNKGRIIDEYVVDISEDEPDEDNQSLKDPDEDDETSELLIRAFSPHPDKNLADEIQQVVSSQGLSPRGLHHERFKFQVQDINTLIQDPSENNRTMLHEFSAKYIRFLKIEVSILKQKTQLQWFKEGDCNTKYFHSLIRGRRRRLFIHKLIREDGEWIQEDDVIAEAACDHFQKLFTRDNKFINEGALDCIPRMINQEQNDKAAGIITEHSSLTQLIIQWWSAKYNNEAHKLLLQATPIFICWNL</sequence>
<dbReference type="Proteomes" id="UP000824120">
    <property type="component" value="Chromosome 5"/>
</dbReference>
<accession>A0A9J5YZJ7</accession>
<gene>
    <name evidence="2" type="ORF">H5410_027575</name>
</gene>
<feature type="compositionally biased region" description="Basic and acidic residues" evidence="1">
    <location>
        <begin position="38"/>
        <end position="51"/>
    </location>
</feature>
<dbReference type="AlphaFoldDB" id="A0A9J5YZJ7"/>
<feature type="region of interest" description="Disordered" evidence="1">
    <location>
        <begin position="108"/>
        <end position="128"/>
    </location>
</feature>
<proteinExistence type="predicted"/>
<organism evidence="2 3">
    <name type="scientific">Solanum commersonii</name>
    <name type="common">Commerson's wild potato</name>
    <name type="synonym">Commerson's nightshade</name>
    <dbReference type="NCBI Taxonomy" id="4109"/>
    <lineage>
        <taxon>Eukaryota</taxon>
        <taxon>Viridiplantae</taxon>
        <taxon>Streptophyta</taxon>
        <taxon>Embryophyta</taxon>
        <taxon>Tracheophyta</taxon>
        <taxon>Spermatophyta</taxon>
        <taxon>Magnoliopsida</taxon>
        <taxon>eudicotyledons</taxon>
        <taxon>Gunneridae</taxon>
        <taxon>Pentapetalae</taxon>
        <taxon>asterids</taxon>
        <taxon>lamiids</taxon>
        <taxon>Solanales</taxon>
        <taxon>Solanaceae</taxon>
        <taxon>Solanoideae</taxon>
        <taxon>Solaneae</taxon>
        <taxon>Solanum</taxon>
    </lineage>
</organism>
<protein>
    <submittedName>
        <fullName evidence="2">Uncharacterized protein</fullName>
    </submittedName>
</protein>
<dbReference type="EMBL" id="JACXVP010000005">
    <property type="protein sequence ID" value="KAG5606083.1"/>
    <property type="molecule type" value="Genomic_DNA"/>
</dbReference>
<evidence type="ECO:0000313" key="3">
    <source>
        <dbReference type="Proteomes" id="UP000824120"/>
    </source>
</evidence>
<evidence type="ECO:0000313" key="2">
    <source>
        <dbReference type="EMBL" id="KAG5606083.1"/>
    </source>
</evidence>
<feature type="compositionally biased region" description="Basic residues" evidence="1">
    <location>
        <begin position="20"/>
        <end position="37"/>
    </location>
</feature>
<keyword evidence="3" id="KW-1185">Reference proteome</keyword>
<comment type="caution">
    <text evidence="2">The sequence shown here is derived from an EMBL/GenBank/DDBJ whole genome shotgun (WGS) entry which is preliminary data.</text>
</comment>
<evidence type="ECO:0000256" key="1">
    <source>
        <dbReference type="SAM" id="MobiDB-lite"/>
    </source>
</evidence>
<reference evidence="2 3" key="1">
    <citation type="submission" date="2020-09" db="EMBL/GenBank/DDBJ databases">
        <title>De no assembly of potato wild relative species, Solanum commersonii.</title>
        <authorList>
            <person name="Cho K."/>
        </authorList>
    </citation>
    <scope>NUCLEOTIDE SEQUENCE [LARGE SCALE GENOMIC DNA]</scope>
    <source>
        <strain evidence="2">LZ3.2</strain>
        <tissue evidence="2">Leaf</tissue>
    </source>
</reference>
<feature type="region of interest" description="Disordered" evidence="1">
    <location>
        <begin position="1"/>
        <end position="51"/>
    </location>
</feature>